<dbReference type="PANTHER" id="PTHR46118:SF4">
    <property type="entry name" value="PROTEIN ABHD11"/>
    <property type="match status" value="1"/>
</dbReference>
<dbReference type="PANTHER" id="PTHR46118">
    <property type="entry name" value="PROTEIN ABHD11"/>
    <property type="match status" value="1"/>
</dbReference>
<dbReference type="InterPro" id="IPR000639">
    <property type="entry name" value="Epox_hydrolase-like"/>
</dbReference>
<accession>A0A3P3VI30</accession>
<dbReference type="Proteomes" id="UP000280792">
    <property type="component" value="Unassembled WGS sequence"/>
</dbReference>
<dbReference type="InterPro" id="IPR029058">
    <property type="entry name" value="AB_hydrolase_fold"/>
</dbReference>
<dbReference type="EMBL" id="QWEZ01000002">
    <property type="protein sequence ID" value="RRJ82385.1"/>
    <property type="molecule type" value="Genomic_DNA"/>
</dbReference>
<feature type="domain" description="AB hydrolase-1" evidence="2">
    <location>
        <begin position="13"/>
        <end position="242"/>
    </location>
</feature>
<dbReference type="PRINTS" id="PR00412">
    <property type="entry name" value="EPOXHYDRLASE"/>
</dbReference>
<dbReference type="InterPro" id="IPR000073">
    <property type="entry name" value="AB_hydrolase_1"/>
</dbReference>
<dbReference type="SUPFAM" id="SSF53474">
    <property type="entry name" value="alpha/beta-Hydrolases"/>
    <property type="match status" value="1"/>
</dbReference>
<comment type="caution">
    <text evidence="3">The sequence shown here is derived from an EMBL/GenBank/DDBJ whole genome shotgun (WGS) entry which is preliminary data.</text>
</comment>
<keyword evidence="4" id="KW-1185">Reference proteome</keyword>
<evidence type="ECO:0000313" key="3">
    <source>
        <dbReference type="EMBL" id="RRJ82385.1"/>
    </source>
</evidence>
<gene>
    <name evidence="3" type="ORF">D0544_10910</name>
</gene>
<proteinExistence type="predicted"/>
<dbReference type="PRINTS" id="PR00111">
    <property type="entry name" value="ABHYDROLASE"/>
</dbReference>
<keyword evidence="1 3" id="KW-0378">Hydrolase</keyword>
<evidence type="ECO:0000256" key="1">
    <source>
        <dbReference type="ARBA" id="ARBA00022801"/>
    </source>
</evidence>
<dbReference type="Pfam" id="PF00561">
    <property type="entry name" value="Abhydrolase_1"/>
    <property type="match status" value="1"/>
</dbReference>
<dbReference type="Gene3D" id="3.40.50.1820">
    <property type="entry name" value="alpha/beta hydrolase"/>
    <property type="match status" value="1"/>
</dbReference>
<organism evidence="3 4">
    <name type="scientific">Aestuariirhabdus litorea</name>
    <dbReference type="NCBI Taxonomy" id="2528527"/>
    <lineage>
        <taxon>Bacteria</taxon>
        <taxon>Pseudomonadati</taxon>
        <taxon>Pseudomonadota</taxon>
        <taxon>Gammaproteobacteria</taxon>
        <taxon>Oceanospirillales</taxon>
        <taxon>Aestuariirhabdaceae</taxon>
        <taxon>Aestuariirhabdus</taxon>
    </lineage>
</organism>
<reference evidence="3 4" key="2">
    <citation type="submission" date="2018-12" db="EMBL/GenBank/DDBJ databases">
        <title>Simiduia agarivorans gen. nov., sp. nov., a marine, agarolytic bacterium isolated from shallow coastal water from Keelung, Taiwan.</title>
        <authorList>
            <person name="Shieh W.Y."/>
        </authorList>
    </citation>
    <scope>NUCLEOTIDE SEQUENCE [LARGE SCALE GENOMIC DNA]</scope>
    <source>
        <strain evidence="3 4">GTF-13</strain>
    </source>
</reference>
<evidence type="ECO:0000313" key="4">
    <source>
        <dbReference type="Proteomes" id="UP000280792"/>
    </source>
</evidence>
<reference evidence="3 4" key="1">
    <citation type="submission" date="2018-08" db="EMBL/GenBank/DDBJ databases">
        <authorList>
            <person name="Khan S.A."/>
        </authorList>
    </citation>
    <scope>NUCLEOTIDE SEQUENCE [LARGE SCALE GENOMIC DNA]</scope>
    <source>
        <strain evidence="3 4">GTF-13</strain>
    </source>
</reference>
<dbReference type="GO" id="GO:0016787">
    <property type="term" value="F:hydrolase activity"/>
    <property type="evidence" value="ECO:0007669"/>
    <property type="project" value="UniProtKB-KW"/>
</dbReference>
<dbReference type="AlphaFoldDB" id="A0A3P3VI30"/>
<protein>
    <submittedName>
        <fullName evidence="3">Alpha/beta fold hydrolase</fullName>
    </submittedName>
</protein>
<evidence type="ECO:0000259" key="2">
    <source>
        <dbReference type="Pfam" id="PF00561"/>
    </source>
</evidence>
<dbReference type="RefSeq" id="WP_125016094.1">
    <property type="nucleotide sequence ID" value="NZ_QWEZ01000002.1"/>
</dbReference>
<name>A0A3P3VI30_9GAMM</name>
<sequence>MNLHFRKDGEGEPLLLIHGLFGSLENLGYLAKQFSAHFTVYSLDMRNHGRSPHQDLMSYELMVGDLLRFMEQQQLQRVNLLGHSMGGKVAMQLALSHPERVSRLIVADIAPVTYEDHHRDIFKGLLSFDPATLTSRAEADRLLAPFVHELAVRSFLLKNLVRRSDGLGGFGWRVNLPVLHGQYQNIMRGQQGTPFEGPTLFIKGGNSDYILPRHRDRVAKLFPHAELKVISGTGHWLHAEKPDLFCTLSLRFLQAG</sequence>